<dbReference type="InterPro" id="IPR026891">
    <property type="entry name" value="Fn3-like"/>
</dbReference>
<dbReference type="Pfam" id="PF14310">
    <property type="entry name" value="Fn3-like"/>
    <property type="match status" value="1"/>
</dbReference>
<feature type="domain" description="Fibronectin type III-like" evidence="3">
    <location>
        <begin position="78"/>
        <end position="109"/>
    </location>
</feature>
<dbReference type="AlphaFoldDB" id="A0A060C7T5"/>
<name>A0A060C7T5_9DEIN</name>
<dbReference type="EMBL" id="KF123685">
    <property type="protein sequence ID" value="AIA90992.1"/>
    <property type="molecule type" value="Genomic_DNA"/>
</dbReference>
<dbReference type="PANTHER" id="PTHR42715:SF3">
    <property type="entry name" value="BETA-GLUCOSIDASE B-RELATED"/>
    <property type="match status" value="1"/>
</dbReference>
<sequence length="109" mass="12264">MNFPGEKLGVGALWRGSYIGYRYYDARRMQVQYPFGYGLSYTTFAYSNLRTESDTFRDVDGLTVSVDITNTGDITGKEVVQIYVHDVTSSLPRPPKELKGFAKVHLDPG</sequence>
<organism evidence="4">
    <name type="scientific">uncultured Meiothermus sp</name>
    <dbReference type="NCBI Taxonomy" id="157471"/>
    <lineage>
        <taxon>Bacteria</taxon>
        <taxon>Thermotogati</taxon>
        <taxon>Deinococcota</taxon>
        <taxon>Deinococci</taxon>
        <taxon>Thermales</taxon>
        <taxon>Thermaceae</taxon>
        <taxon>Meiothermus</taxon>
        <taxon>environmental samples</taxon>
    </lineage>
</organism>
<dbReference type="GO" id="GO:0009251">
    <property type="term" value="P:glucan catabolic process"/>
    <property type="evidence" value="ECO:0007669"/>
    <property type="project" value="TreeGrafter"/>
</dbReference>
<reference evidence="4" key="1">
    <citation type="journal article" date="2013" name="Environ. Microbiol.">
        <title>Seasonally variable intestinal metagenomes of the red palm weevil (Rhynchophorus ferrugineus).</title>
        <authorList>
            <person name="Jia S."/>
            <person name="Zhang X."/>
            <person name="Zhang G."/>
            <person name="Yin A."/>
            <person name="Zhang S."/>
            <person name="Li F."/>
            <person name="Wang L."/>
            <person name="Zhao D."/>
            <person name="Yun Q."/>
            <person name="Tala"/>
            <person name="Wang J."/>
            <person name="Sun G."/>
            <person name="Baabdullah M."/>
            <person name="Yu X."/>
            <person name="Hu S."/>
            <person name="Al-Mssallem I.S."/>
            <person name="Yu J."/>
        </authorList>
    </citation>
    <scope>NUCLEOTIDE SEQUENCE</scope>
</reference>
<dbReference type="GO" id="GO:0008422">
    <property type="term" value="F:beta-glucosidase activity"/>
    <property type="evidence" value="ECO:0007669"/>
    <property type="project" value="TreeGrafter"/>
</dbReference>
<evidence type="ECO:0000259" key="3">
    <source>
        <dbReference type="Pfam" id="PF14310"/>
    </source>
</evidence>
<evidence type="ECO:0000256" key="1">
    <source>
        <dbReference type="ARBA" id="ARBA00005336"/>
    </source>
</evidence>
<accession>A0A060C7T5</accession>
<dbReference type="InterPro" id="IPR050288">
    <property type="entry name" value="Cellulose_deg_GH3"/>
</dbReference>
<dbReference type="PANTHER" id="PTHR42715">
    <property type="entry name" value="BETA-GLUCOSIDASE"/>
    <property type="match status" value="1"/>
</dbReference>
<dbReference type="SUPFAM" id="SSF52279">
    <property type="entry name" value="Beta-D-glucan exohydrolase, C-terminal domain"/>
    <property type="match status" value="1"/>
</dbReference>
<dbReference type="InterPro" id="IPR013783">
    <property type="entry name" value="Ig-like_fold"/>
</dbReference>
<proteinExistence type="inferred from homology"/>
<dbReference type="InterPro" id="IPR036881">
    <property type="entry name" value="Glyco_hydro_3_C_sf"/>
</dbReference>
<evidence type="ECO:0000313" key="4">
    <source>
        <dbReference type="EMBL" id="AIA90992.1"/>
    </source>
</evidence>
<comment type="similarity">
    <text evidence="1">Belongs to the glycosyl hydrolase 3 family.</text>
</comment>
<dbReference type="Gene3D" id="3.40.50.1700">
    <property type="entry name" value="Glycoside hydrolase family 3 C-terminal domain"/>
    <property type="match status" value="1"/>
</dbReference>
<keyword evidence="2" id="KW-0378">Hydrolase</keyword>
<evidence type="ECO:0000256" key="2">
    <source>
        <dbReference type="ARBA" id="ARBA00022801"/>
    </source>
</evidence>
<dbReference type="Gene3D" id="2.60.40.10">
    <property type="entry name" value="Immunoglobulins"/>
    <property type="match status" value="1"/>
</dbReference>
<protein>
    <submittedName>
        <fullName evidence="4">CAZy families GH3 protein</fullName>
    </submittedName>
</protein>